<proteinExistence type="predicted"/>
<dbReference type="EMBL" id="JARJCN010000017">
    <property type="protein sequence ID" value="KAJ7093007.1"/>
    <property type="molecule type" value="Genomic_DNA"/>
</dbReference>
<evidence type="ECO:0000256" key="1">
    <source>
        <dbReference type="SAM" id="MobiDB-lite"/>
    </source>
</evidence>
<evidence type="ECO:0000313" key="4">
    <source>
        <dbReference type="Proteomes" id="UP001222325"/>
    </source>
</evidence>
<feature type="compositionally biased region" description="Polar residues" evidence="1">
    <location>
        <begin position="16"/>
        <end position="40"/>
    </location>
</feature>
<keyword evidence="4" id="KW-1185">Reference proteome</keyword>
<name>A0AAD6UA73_9AGAR</name>
<gene>
    <name evidence="2" type="ORF">B0H15DRAFT_799439</name>
    <name evidence="3" type="ORF">B0H15DRAFT_799441</name>
</gene>
<evidence type="ECO:0000313" key="3">
    <source>
        <dbReference type="EMBL" id="KAJ7093007.1"/>
    </source>
</evidence>
<feature type="compositionally biased region" description="Basic and acidic residues" evidence="1">
    <location>
        <begin position="77"/>
        <end position="86"/>
    </location>
</feature>
<feature type="region of interest" description="Disordered" evidence="1">
    <location>
        <begin position="1"/>
        <end position="97"/>
    </location>
</feature>
<evidence type="ECO:0000313" key="2">
    <source>
        <dbReference type="EMBL" id="KAJ7093005.1"/>
    </source>
</evidence>
<sequence length="176" mass="18944">MRPRAQRGTEMKGGRKTNQITSGSRDPASGTPSSRTQAKSSEFGVPTRGCTQGGGKGTALAKMPPAESSVPMPGGSEPRRDADGKSGRWGGRQTGRDSYTFGRRLGVLSVYERARCLSCTHKAHKLFLQVTHESDPFQSAPTRKVVGSADLHEFTVLQIAEPGKLRQGQNVGRRHV</sequence>
<comment type="caution">
    <text evidence="2">The sequence shown here is derived from an EMBL/GenBank/DDBJ whole genome shotgun (WGS) entry which is preliminary data.</text>
</comment>
<reference evidence="2" key="1">
    <citation type="submission" date="2023-03" db="EMBL/GenBank/DDBJ databases">
        <title>Massive genome expansion in bonnet fungi (Mycena s.s.) driven by repeated elements and novel gene families across ecological guilds.</title>
        <authorList>
            <consortium name="Lawrence Berkeley National Laboratory"/>
            <person name="Harder C.B."/>
            <person name="Miyauchi S."/>
            <person name="Viragh M."/>
            <person name="Kuo A."/>
            <person name="Thoen E."/>
            <person name="Andreopoulos B."/>
            <person name="Lu D."/>
            <person name="Skrede I."/>
            <person name="Drula E."/>
            <person name="Henrissat B."/>
            <person name="Morin E."/>
            <person name="Kohler A."/>
            <person name="Barry K."/>
            <person name="LaButti K."/>
            <person name="Morin E."/>
            <person name="Salamov A."/>
            <person name="Lipzen A."/>
            <person name="Mereny Z."/>
            <person name="Hegedus B."/>
            <person name="Baldrian P."/>
            <person name="Stursova M."/>
            <person name="Weitz H."/>
            <person name="Taylor A."/>
            <person name="Grigoriev I.V."/>
            <person name="Nagy L.G."/>
            <person name="Martin F."/>
            <person name="Kauserud H."/>
        </authorList>
    </citation>
    <scope>NUCLEOTIDE SEQUENCE</scope>
    <source>
        <strain evidence="2">CBHHK173m</strain>
    </source>
</reference>
<dbReference type="EMBL" id="JARJCN010000017">
    <property type="protein sequence ID" value="KAJ7093005.1"/>
    <property type="molecule type" value="Genomic_DNA"/>
</dbReference>
<dbReference type="Proteomes" id="UP001222325">
    <property type="component" value="Unassembled WGS sequence"/>
</dbReference>
<protein>
    <submittedName>
        <fullName evidence="2">Uncharacterized protein</fullName>
    </submittedName>
</protein>
<organism evidence="2 4">
    <name type="scientific">Mycena belliarum</name>
    <dbReference type="NCBI Taxonomy" id="1033014"/>
    <lineage>
        <taxon>Eukaryota</taxon>
        <taxon>Fungi</taxon>
        <taxon>Dikarya</taxon>
        <taxon>Basidiomycota</taxon>
        <taxon>Agaricomycotina</taxon>
        <taxon>Agaricomycetes</taxon>
        <taxon>Agaricomycetidae</taxon>
        <taxon>Agaricales</taxon>
        <taxon>Marasmiineae</taxon>
        <taxon>Mycenaceae</taxon>
        <taxon>Mycena</taxon>
    </lineage>
</organism>
<dbReference type="AlphaFoldDB" id="A0AAD6UA73"/>
<accession>A0AAD6UA73</accession>